<protein>
    <recommendedName>
        <fullName evidence="4">14-3-3 protein</fullName>
    </recommendedName>
</protein>
<evidence type="ECO:0000256" key="1">
    <source>
        <dbReference type="SAM" id="MobiDB-lite"/>
    </source>
</evidence>
<evidence type="ECO:0008006" key="4">
    <source>
        <dbReference type="Google" id="ProtNLM"/>
    </source>
</evidence>
<dbReference type="AlphaFoldDB" id="A0A9N8JXS1"/>
<dbReference type="InterPro" id="IPR036815">
    <property type="entry name" value="14-3-3_dom_sf"/>
</dbReference>
<keyword evidence="3" id="KW-1185">Reference proteome</keyword>
<name>A0A9N8JXS1_9PEZI</name>
<feature type="region of interest" description="Disordered" evidence="1">
    <location>
        <begin position="457"/>
        <end position="520"/>
    </location>
</feature>
<reference evidence="2" key="1">
    <citation type="submission" date="2020-06" db="EMBL/GenBank/DDBJ databases">
        <authorList>
            <person name="Onetto C."/>
        </authorList>
    </citation>
    <scope>NUCLEOTIDE SEQUENCE</scope>
</reference>
<sequence length="520" mass="57433">MAISLIDRKVLAHLINYYVSDNKIVVENLRTILGISVRLEDKLARARRLRLFDIKREIRSLEIYQELLYLTKEGLALTEVYIAPYCGKGADGVYQVMALKLRASFHHILCEFHNTPPVRLLRQRNMEELSVFSAYYLASRQDQDFNLAGSPVPSEQSFVTNPYATHGQAPPVLAHVPADDPPQISLQPRITPTHPPGLGGSTVVEYDPPVSASTFLMPALDYTPETKRLFERAVKCAEELLHPAHPLVLSLALEQAYFLMDCLGDYDKSYKVVKKAARAAVLAGDVSKANEEDAIKILHDMTVIVARAEQVLQPEKRLIAVQQVNSPPLYPPPDRELPQSPQQRDGSARTNGSPRQHNASIRSDSAHAGADRSDKHSSQYSSPLKQVQQSPPGGVSLSPYNNKMQGLAISQPPTADNSPTTGGCLNGAATRSTTLIGSSASPMNLDSKIRQINNEILQHKKSKRSRSSGSSVKLKSEGRRMEGTGTEKERKRRAIERAEDELRRSRATSKTSTPVSVRSP</sequence>
<feature type="compositionally biased region" description="Polar residues" evidence="1">
    <location>
        <begin position="411"/>
        <end position="426"/>
    </location>
</feature>
<dbReference type="SUPFAM" id="SSF48445">
    <property type="entry name" value="14-3-3 protein"/>
    <property type="match status" value="1"/>
</dbReference>
<gene>
    <name evidence="2" type="ORF">AWRI4619_LOCUS9432</name>
</gene>
<feature type="region of interest" description="Disordered" evidence="1">
    <location>
        <begin position="325"/>
        <end position="426"/>
    </location>
</feature>
<comment type="caution">
    <text evidence="2">The sequence shown here is derived from an EMBL/GenBank/DDBJ whole genome shotgun (WGS) entry which is preliminary data.</text>
</comment>
<proteinExistence type="predicted"/>
<dbReference type="Proteomes" id="UP000716446">
    <property type="component" value="Unassembled WGS sequence"/>
</dbReference>
<feature type="compositionally biased region" description="Polar residues" evidence="1">
    <location>
        <begin position="508"/>
        <end position="520"/>
    </location>
</feature>
<evidence type="ECO:0000313" key="3">
    <source>
        <dbReference type="Proteomes" id="UP000716446"/>
    </source>
</evidence>
<feature type="compositionally biased region" description="Basic and acidic residues" evidence="1">
    <location>
        <begin position="474"/>
        <end position="504"/>
    </location>
</feature>
<organism evidence="2 3">
    <name type="scientific">Aureobasidium vineae</name>
    <dbReference type="NCBI Taxonomy" id="2773715"/>
    <lineage>
        <taxon>Eukaryota</taxon>
        <taxon>Fungi</taxon>
        <taxon>Dikarya</taxon>
        <taxon>Ascomycota</taxon>
        <taxon>Pezizomycotina</taxon>
        <taxon>Dothideomycetes</taxon>
        <taxon>Dothideomycetidae</taxon>
        <taxon>Dothideales</taxon>
        <taxon>Saccotheciaceae</taxon>
        <taxon>Aureobasidium</taxon>
    </lineage>
</organism>
<dbReference type="EMBL" id="CAIJEN010000017">
    <property type="protein sequence ID" value="CAD0096743.1"/>
    <property type="molecule type" value="Genomic_DNA"/>
</dbReference>
<dbReference type="Gene3D" id="1.20.190.20">
    <property type="entry name" value="14-3-3 domain"/>
    <property type="match status" value="1"/>
</dbReference>
<feature type="compositionally biased region" description="Polar residues" evidence="1">
    <location>
        <begin position="339"/>
        <end position="363"/>
    </location>
</feature>
<evidence type="ECO:0000313" key="2">
    <source>
        <dbReference type="EMBL" id="CAD0096743.1"/>
    </source>
</evidence>
<feature type="compositionally biased region" description="Polar residues" evidence="1">
    <location>
        <begin position="378"/>
        <end position="391"/>
    </location>
</feature>
<accession>A0A9N8JXS1</accession>